<sequence>MHCDLWYMPLSSISPSRNAAVYEAAFERPRNMYFASQIVSCPSRALACPSVLISSQSAGLFCGTCAADCCPNSATLAAALARIDSRFCRRM</sequence>
<evidence type="ECO:0000313" key="1">
    <source>
        <dbReference type="EMBL" id="KAJ7698135.1"/>
    </source>
</evidence>
<accession>A0AAD7GJV4</accession>
<comment type="caution">
    <text evidence="1">The sequence shown here is derived from an EMBL/GenBank/DDBJ whole genome shotgun (WGS) entry which is preliminary data.</text>
</comment>
<dbReference type="AlphaFoldDB" id="A0AAD7GJV4"/>
<proteinExistence type="predicted"/>
<reference evidence="1" key="1">
    <citation type="submission" date="2023-03" db="EMBL/GenBank/DDBJ databases">
        <title>Massive genome expansion in bonnet fungi (Mycena s.s.) driven by repeated elements and novel gene families across ecological guilds.</title>
        <authorList>
            <consortium name="Lawrence Berkeley National Laboratory"/>
            <person name="Harder C.B."/>
            <person name="Miyauchi S."/>
            <person name="Viragh M."/>
            <person name="Kuo A."/>
            <person name="Thoen E."/>
            <person name="Andreopoulos B."/>
            <person name="Lu D."/>
            <person name="Skrede I."/>
            <person name="Drula E."/>
            <person name="Henrissat B."/>
            <person name="Morin E."/>
            <person name="Kohler A."/>
            <person name="Barry K."/>
            <person name="LaButti K."/>
            <person name="Morin E."/>
            <person name="Salamov A."/>
            <person name="Lipzen A."/>
            <person name="Mereny Z."/>
            <person name="Hegedus B."/>
            <person name="Baldrian P."/>
            <person name="Stursova M."/>
            <person name="Weitz H."/>
            <person name="Taylor A."/>
            <person name="Grigoriev I.V."/>
            <person name="Nagy L.G."/>
            <person name="Martin F."/>
            <person name="Kauserud H."/>
        </authorList>
    </citation>
    <scope>NUCLEOTIDE SEQUENCE</scope>
    <source>
        <strain evidence="1">CBHHK067</strain>
    </source>
</reference>
<keyword evidence="2" id="KW-1185">Reference proteome</keyword>
<dbReference type="Proteomes" id="UP001221757">
    <property type="component" value="Unassembled WGS sequence"/>
</dbReference>
<evidence type="ECO:0000313" key="2">
    <source>
        <dbReference type="Proteomes" id="UP001221757"/>
    </source>
</evidence>
<organism evidence="1 2">
    <name type="scientific">Mycena rosella</name>
    <name type="common">Pink bonnet</name>
    <name type="synonym">Agaricus rosellus</name>
    <dbReference type="NCBI Taxonomy" id="1033263"/>
    <lineage>
        <taxon>Eukaryota</taxon>
        <taxon>Fungi</taxon>
        <taxon>Dikarya</taxon>
        <taxon>Basidiomycota</taxon>
        <taxon>Agaricomycotina</taxon>
        <taxon>Agaricomycetes</taxon>
        <taxon>Agaricomycetidae</taxon>
        <taxon>Agaricales</taxon>
        <taxon>Marasmiineae</taxon>
        <taxon>Mycenaceae</taxon>
        <taxon>Mycena</taxon>
    </lineage>
</organism>
<gene>
    <name evidence="1" type="ORF">B0H17DRAFT_341928</name>
</gene>
<protein>
    <submittedName>
        <fullName evidence="1">Uncharacterized protein</fullName>
    </submittedName>
</protein>
<name>A0AAD7GJV4_MYCRO</name>
<dbReference type="EMBL" id="JARKIE010000027">
    <property type="protein sequence ID" value="KAJ7698135.1"/>
    <property type="molecule type" value="Genomic_DNA"/>
</dbReference>